<dbReference type="InterPro" id="IPR012533">
    <property type="entry name" value="YcnI-copper_dom"/>
</dbReference>
<dbReference type="EMBL" id="JAIXMP010000037">
    <property type="protein sequence ID" value="KAI9248833.1"/>
    <property type="molecule type" value="Genomic_DNA"/>
</dbReference>
<protein>
    <recommendedName>
        <fullName evidence="2">YncI copper-binding domain-containing protein</fullName>
    </recommendedName>
</protein>
<name>A0AAD5K027_9FUNG</name>
<dbReference type="Gene3D" id="2.60.40.2230">
    <property type="entry name" value="Uncharacterised protein YcnI-like PF07987, DUF1775"/>
    <property type="match status" value="1"/>
</dbReference>
<evidence type="ECO:0000256" key="1">
    <source>
        <dbReference type="SAM" id="SignalP"/>
    </source>
</evidence>
<comment type="caution">
    <text evidence="3">The sequence shown here is derived from an EMBL/GenBank/DDBJ whole genome shotgun (WGS) entry which is preliminary data.</text>
</comment>
<dbReference type="Proteomes" id="UP001209540">
    <property type="component" value="Unassembled WGS sequence"/>
</dbReference>
<keyword evidence="1" id="KW-0732">Signal</keyword>
<dbReference type="Pfam" id="PF07987">
    <property type="entry name" value="DUF1775"/>
    <property type="match status" value="1"/>
</dbReference>
<evidence type="ECO:0000313" key="3">
    <source>
        <dbReference type="EMBL" id="KAI9248833.1"/>
    </source>
</evidence>
<evidence type="ECO:0000313" key="4">
    <source>
        <dbReference type="Proteomes" id="UP001209540"/>
    </source>
</evidence>
<reference evidence="3" key="2">
    <citation type="submission" date="2023-02" db="EMBL/GenBank/DDBJ databases">
        <authorList>
            <consortium name="DOE Joint Genome Institute"/>
            <person name="Mondo S.J."/>
            <person name="Chang Y."/>
            <person name="Wang Y."/>
            <person name="Ahrendt S."/>
            <person name="Andreopoulos W."/>
            <person name="Barry K."/>
            <person name="Beard J."/>
            <person name="Benny G.L."/>
            <person name="Blankenship S."/>
            <person name="Bonito G."/>
            <person name="Cuomo C."/>
            <person name="Desiro A."/>
            <person name="Gervers K.A."/>
            <person name="Hundley H."/>
            <person name="Kuo A."/>
            <person name="LaButti K."/>
            <person name="Lang B.F."/>
            <person name="Lipzen A."/>
            <person name="O'Donnell K."/>
            <person name="Pangilinan J."/>
            <person name="Reynolds N."/>
            <person name="Sandor L."/>
            <person name="Smith M.W."/>
            <person name="Tsang A."/>
            <person name="Grigoriev I.V."/>
            <person name="Stajich J.E."/>
            <person name="Spatafora J.W."/>
        </authorList>
    </citation>
    <scope>NUCLEOTIDE SEQUENCE</scope>
    <source>
        <strain evidence="3">RSA 2281</strain>
    </source>
</reference>
<accession>A0AAD5K027</accession>
<feature type="signal peptide" evidence="1">
    <location>
        <begin position="1"/>
        <end position="20"/>
    </location>
</feature>
<sequence length="195" mass="21040">MMMKSTLFALAALALQGAYAHTSGFTNEFALPGTTLTTALAIRHGCIGSPTIEVSVIVPEEITTIKPVELQNWTLNFEYRNTGQGNNQAISSFRWTGYLNPGTAQDFGMVIDIPNLDVSQGNVTLYFPTVQRCSNATIELTGEEAPHITVTQKISDEYDHHHDGDESGAPKMAGSFANMMAASMLGGAGYYLLNN</sequence>
<evidence type="ECO:0000259" key="2">
    <source>
        <dbReference type="Pfam" id="PF07987"/>
    </source>
</evidence>
<dbReference type="AlphaFoldDB" id="A0AAD5K027"/>
<reference evidence="3" key="1">
    <citation type="journal article" date="2022" name="IScience">
        <title>Evolution of zygomycete secretomes and the origins of terrestrial fungal ecologies.</title>
        <authorList>
            <person name="Chang Y."/>
            <person name="Wang Y."/>
            <person name="Mondo S."/>
            <person name="Ahrendt S."/>
            <person name="Andreopoulos W."/>
            <person name="Barry K."/>
            <person name="Beard J."/>
            <person name="Benny G.L."/>
            <person name="Blankenship S."/>
            <person name="Bonito G."/>
            <person name="Cuomo C."/>
            <person name="Desiro A."/>
            <person name="Gervers K.A."/>
            <person name="Hundley H."/>
            <person name="Kuo A."/>
            <person name="LaButti K."/>
            <person name="Lang B.F."/>
            <person name="Lipzen A."/>
            <person name="O'Donnell K."/>
            <person name="Pangilinan J."/>
            <person name="Reynolds N."/>
            <person name="Sandor L."/>
            <person name="Smith M.E."/>
            <person name="Tsang A."/>
            <person name="Grigoriev I.V."/>
            <person name="Stajich J.E."/>
            <person name="Spatafora J.W."/>
        </authorList>
    </citation>
    <scope>NUCLEOTIDE SEQUENCE</scope>
    <source>
        <strain evidence="3">RSA 2281</strain>
    </source>
</reference>
<gene>
    <name evidence="3" type="ORF">BDA99DRAFT_542402</name>
</gene>
<proteinExistence type="predicted"/>
<organism evidence="3 4">
    <name type="scientific">Phascolomyces articulosus</name>
    <dbReference type="NCBI Taxonomy" id="60185"/>
    <lineage>
        <taxon>Eukaryota</taxon>
        <taxon>Fungi</taxon>
        <taxon>Fungi incertae sedis</taxon>
        <taxon>Mucoromycota</taxon>
        <taxon>Mucoromycotina</taxon>
        <taxon>Mucoromycetes</taxon>
        <taxon>Mucorales</taxon>
        <taxon>Lichtheimiaceae</taxon>
        <taxon>Phascolomyces</taxon>
    </lineage>
</organism>
<feature type="chain" id="PRO_5042135418" description="YncI copper-binding domain-containing protein" evidence="1">
    <location>
        <begin position="21"/>
        <end position="195"/>
    </location>
</feature>
<feature type="domain" description="YncI copper-binding" evidence="2">
    <location>
        <begin position="28"/>
        <end position="138"/>
    </location>
</feature>
<keyword evidence="4" id="KW-1185">Reference proteome</keyword>
<dbReference type="InterPro" id="IPR038507">
    <property type="entry name" value="YcnI-like_sf"/>
</dbReference>